<evidence type="ECO:0000313" key="3">
    <source>
        <dbReference type="EMBL" id="SNX95233.1"/>
    </source>
</evidence>
<gene>
    <name evidence="3" type="ORF">SAMN06893097_1011041</name>
</gene>
<evidence type="ECO:0000256" key="2">
    <source>
        <dbReference type="SAM" id="Phobius"/>
    </source>
</evidence>
<reference evidence="3 4" key="1">
    <citation type="submission" date="2017-09" db="EMBL/GenBank/DDBJ databases">
        <authorList>
            <person name="Ehlers B."/>
            <person name="Leendertz F.H."/>
        </authorList>
    </citation>
    <scope>NUCLEOTIDE SEQUENCE [LARGE SCALE GENOMIC DNA]</scope>
    <source>
        <strain evidence="3 4">DSM 46844</strain>
    </source>
</reference>
<dbReference type="EMBL" id="OBDO01000001">
    <property type="protein sequence ID" value="SNX95233.1"/>
    <property type="molecule type" value="Genomic_DNA"/>
</dbReference>
<keyword evidence="2" id="KW-1133">Transmembrane helix</keyword>
<organism evidence="3 4">
    <name type="scientific">Geodermatophilus sabuli</name>
    <dbReference type="NCBI Taxonomy" id="1564158"/>
    <lineage>
        <taxon>Bacteria</taxon>
        <taxon>Bacillati</taxon>
        <taxon>Actinomycetota</taxon>
        <taxon>Actinomycetes</taxon>
        <taxon>Geodermatophilales</taxon>
        <taxon>Geodermatophilaceae</taxon>
        <taxon>Geodermatophilus</taxon>
    </lineage>
</organism>
<sequence>MTRERPITGRRGGGATRGTNVATRSRSARRALGRRGVVAVTALGIVATGATMAGADIVTPNPRTLQAVGPTSGVHGFPVWYEDHEGTRLELCLDVADPYCDPAFLTAEGLDPDQPLRIGADAADSNFPTESFYHQGNNSFELPNGASVDFVAALEATFANEAVQDGDQVVFGRLRIRIEDGVPGATYTVTHPYGVDTVTADDRGRARFVEDITPAPDNFGLALGSRIAPFLHDAAGFHEVNGVQYVGNPAVETQVTGSPHGTNHVEVSGPGLTTPFRDDTFALLGKVAVNQGIEPLGVYAVDNASGQDYLDVHAKAGRTSTVEVAGDGVDATTLTGDGAGNFFARIPVDAFPDSVTVTNASDVPAEDKDVPVTDRIQVTSAVFDDGTLTVEATSSDSDAELSVEGFGAMSNGALTAAGLRMPPHSVTVVSSEDGSTTAPVMVTGSDAGEAVPQAGNIAGLPATAAMNQTITLDASSSTNVTSFAWSASAGTIVADATNPALATFTTPGTPGTVTITLTTQGPEGEQVFTRTVEVQGESVPTTVAVTADNPTPQVGDAVVLTATGENAASYTWEQTSTPAVQVSGTTGATVSFTAPAHPVTFQVTAAGPGTPATASITVTPTVDTTAITAGELRTGTREWRVSGTSTVTTANTVTVYLATTTGTKGAMVGTATVDATGAWTLRIANGVSPTTGFTRLVAETTRGGVSAPFAFTSRR</sequence>
<dbReference type="RefSeq" id="WP_143426564.1">
    <property type="nucleotide sequence ID" value="NZ_JACHXB010000001.1"/>
</dbReference>
<evidence type="ECO:0000256" key="1">
    <source>
        <dbReference type="SAM" id="MobiDB-lite"/>
    </source>
</evidence>
<evidence type="ECO:0000313" key="4">
    <source>
        <dbReference type="Proteomes" id="UP000219514"/>
    </source>
</evidence>
<dbReference type="Proteomes" id="UP000219514">
    <property type="component" value="Unassembled WGS sequence"/>
</dbReference>
<dbReference type="AlphaFoldDB" id="A0A285E8N0"/>
<accession>A0A285E8N0</accession>
<keyword evidence="2" id="KW-0472">Membrane</keyword>
<feature type="region of interest" description="Disordered" evidence="1">
    <location>
        <begin position="1"/>
        <end position="28"/>
    </location>
</feature>
<feature type="transmembrane region" description="Helical" evidence="2">
    <location>
        <begin position="36"/>
        <end position="55"/>
    </location>
</feature>
<name>A0A285E8N0_9ACTN</name>
<keyword evidence="4" id="KW-1185">Reference proteome</keyword>
<dbReference type="OrthoDB" id="9805017at2"/>
<protein>
    <submittedName>
        <fullName evidence="3">Uncharacterized protein</fullName>
    </submittedName>
</protein>
<proteinExistence type="predicted"/>
<keyword evidence="2" id="KW-0812">Transmembrane</keyword>